<evidence type="ECO:0000256" key="2">
    <source>
        <dbReference type="ARBA" id="ARBA00023015"/>
    </source>
</evidence>
<evidence type="ECO:0000259" key="5">
    <source>
        <dbReference type="PROSITE" id="PS50931"/>
    </source>
</evidence>
<sequence>MDVLQAMRVFSCVVQAGSLTSAAERLDTSTASVSRILSSLEAHLTTRLLNRTTRRIALTEAGMRYHRRCLLILELVETAETEVLQQRLEMPMLGQARQPPVHFGHKVHF</sequence>
<feature type="domain" description="HTH lysR-type" evidence="5">
    <location>
        <begin position="1"/>
        <end position="59"/>
    </location>
</feature>
<dbReference type="PANTHER" id="PTHR30537:SF5">
    <property type="entry name" value="HTH-TYPE TRANSCRIPTIONAL ACTIVATOR TTDR-RELATED"/>
    <property type="match status" value="1"/>
</dbReference>
<dbReference type="InterPro" id="IPR000847">
    <property type="entry name" value="LysR_HTH_N"/>
</dbReference>
<dbReference type="Gene3D" id="1.10.10.10">
    <property type="entry name" value="Winged helix-like DNA-binding domain superfamily/Winged helix DNA-binding domain"/>
    <property type="match status" value="1"/>
</dbReference>
<comment type="similarity">
    <text evidence="1">Belongs to the LysR transcriptional regulatory family.</text>
</comment>
<dbReference type="OrthoDB" id="9926639at2"/>
<evidence type="ECO:0000256" key="3">
    <source>
        <dbReference type="ARBA" id="ARBA00023125"/>
    </source>
</evidence>
<dbReference type="EMBL" id="CP034338">
    <property type="protein sequence ID" value="AZL69382.1"/>
    <property type="molecule type" value="Genomic_DNA"/>
</dbReference>
<dbReference type="KEGG" id="pory:EJA05_17415"/>
<accession>A0A3S8UM91</accession>
<dbReference type="GO" id="GO:0003700">
    <property type="term" value="F:DNA-binding transcription factor activity"/>
    <property type="evidence" value="ECO:0007669"/>
    <property type="project" value="InterPro"/>
</dbReference>
<protein>
    <submittedName>
        <fullName evidence="6">LysR family transcriptional regulator</fullName>
    </submittedName>
</protein>
<dbReference type="AlphaFoldDB" id="A0A3S8UM91"/>
<name>A0A3S8UM91_9PSED</name>
<organism evidence="6 7">
    <name type="scientific">Pseudomonas entomophila</name>
    <dbReference type="NCBI Taxonomy" id="312306"/>
    <lineage>
        <taxon>Bacteria</taxon>
        <taxon>Pseudomonadati</taxon>
        <taxon>Pseudomonadota</taxon>
        <taxon>Gammaproteobacteria</taxon>
        <taxon>Pseudomonadales</taxon>
        <taxon>Pseudomonadaceae</taxon>
        <taxon>Pseudomonas</taxon>
    </lineage>
</organism>
<dbReference type="Pfam" id="PF00126">
    <property type="entry name" value="HTH_1"/>
    <property type="match status" value="1"/>
</dbReference>
<keyword evidence="2" id="KW-0805">Transcription regulation</keyword>
<keyword evidence="4" id="KW-0804">Transcription</keyword>
<dbReference type="PROSITE" id="PS50931">
    <property type="entry name" value="HTH_LYSR"/>
    <property type="match status" value="1"/>
</dbReference>
<dbReference type="InterPro" id="IPR036390">
    <property type="entry name" value="WH_DNA-bd_sf"/>
</dbReference>
<evidence type="ECO:0000313" key="6">
    <source>
        <dbReference type="EMBL" id="AZL69382.1"/>
    </source>
</evidence>
<keyword evidence="3" id="KW-0238">DNA-binding</keyword>
<dbReference type="GO" id="GO:0003677">
    <property type="term" value="F:DNA binding"/>
    <property type="evidence" value="ECO:0007669"/>
    <property type="project" value="UniProtKB-KW"/>
</dbReference>
<evidence type="ECO:0000313" key="7">
    <source>
        <dbReference type="Proteomes" id="UP000268230"/>
    </source>
</evidence>
<reference evidence="6 7" key="1">
    <citation type="submission" date="2018-12" db="EMBL/GenBank/DDBJ databases">
        <authorList>
            <person name="Li S."/>
            <person name="Yang R."/>
            <person name="Chen G."/>
            <person name="Zou L."/>
            <person name="Zhang C."/>
            <person name="Chen Y."/>
            <person name="Liu Z."/>
            <person name="Li Y."/>
            <person name="Yan Y."/>
            <person name="Huang M."/>
            <person name="Chen T."/>
        </authorList>
    </citation>
    <scope>NUCLEOTIDE SEQUENCE [LARGE SCALE GENOMIC DNA]</scope>
    <source>
        <strain evidence="6 7">1257</strain>
    </source>
</reference>
<dbReference type="InterPro" id="IPR036388">
    <property type="entry name" value="WH-like_DNA-bd_sf"/>
</dbReference>
<dbReference type="SUPFAM" id="SSF46785">
    <property type="entry name" value="Winged helix' DNA-binding domain"/>
    <property type="match status" value="1"/>
</dbReference>
<proteinExistence type="inferred from homology"/>
<evidence type="ECO:0000256" key="1">
    <source>
        <dbReference type="ARBA" id="ARBA00009437"/>
    </source>
</evidence>
<dbReference type="Proteomes" id="UP000268230">
    <property type="component" value="Chromosome"/>
</dbReference>
<dbReference type="PANTHER" id="PTHR30537">
    <property type="entry name" value="HTH-TYPE TRANSCRIPTIONAL REGULATOR"/>
    <property type="match status" value="1"/>
</dbReference>
<dbReference type="FunFam" id="1.10.10.10:FF:000001">
    <property type="entry name" value="LysR family transcriptional regulator"/>
    <property type="match status" value="1"/>
</dbReference>
<evidence type="ECO:0000256" key="4">
    <source>
        <dbReference type="ARBA" id="ARBA00023163"/>
    </source>
</evidence>
<gene>
    <name evidence="6" type="ORF">EJA05_17415</name>
</gene>
<dbReference type="InterPro" id="IPR058163">
    <property type="entry name" value="LysR-type_TF_proteobact-type"/>
</dbReference>